<sequence length="100" mass="11826">MGEKLKSALEIAMEKYGVSADSQKDLSEEQKQQIAEIRNFYKAKKAEIKILYEQDLKQLQQSAAEDILTLKDKREKEYLQDRAKLEAEEERKVQHIRRKD</sequence>
<name>A0ABV6Z4T8_UNCC1</name>
<accession>A0ABV6Z4T8</accession>
<protein>
    <submittedName>
        <fullName evidence="1">Uncharacterized protein</fullName>
    </submittedName>
</protein>
<evidence type="ECO:0000313" key="2">
    <source>
        <dbReference type="Proteomes" id="UP001594351"/>
    </source>
</evidence>
<dbReference type="Proteomes" id="UP001594351">
    <property type="component" value="Unassembled WGS sequence"/>
</dbReference>
<comment type="caution">
    <text evidence="1">The sequence shown here is derived from an EMBL/GenBank/DDBJ whole genome shotgun (WGS) entry which is preliminary data.</text>
</comment>
<proteinExistence type="predicted"/>
<keyword evidence="2" id="KW-1185">Reference proteome</keyword>
<reference evidence="1 2" key="1">
    <citation type="submission" date="2024-09" db="EMBL/GenBank/DDBJ databases">
        <title>Laminarin stimulates single cell rates of sulfate reduction while oxygen inhibits transcriptomic activity in coastal marine sediment.</title>
        <authorList>
            <person name="Lindsay M."/>
            <person name="Orcutt B."/>
            <person name="Emerson D."/>
            <person name="Stepanauskas R."/>
            <person name="D'Angelo T."/>
        </authorList>
    </citation>
    <scope>NUCLEOTIDE SEQUENCE [LARGE SCALE GENOMIC DNA]</scope>
    <source>
        <strain evidence="1">SAG AM-311-K15</strain>
    </source>
</reference>
<gene>
    <name evidence="1" type="ORF">ACFL27_24865</name>
</gene>
<organism evidence="1 2">
    <name type="scientific">candidate division CSSED10-310 bacterium</name>
    <dbReference type="NCBI Taxonomy" id="2855610"/>
    <lineage>
        <taxon>Bacteria</taxon>
        <taxon>Bacteria division CSSED10-310</taxon>
    </lineage>
</organism>
<dbReference type="EMBL" id="JBHPBY010000502">
    <property type="protein sequence ID" value="MFC1853442.1"/>
    <property type="molecule type" value="Genomic_DNA"/>
</dbReference>
<evidence type="ECO:0000313" key="1">
    <source>
        <dbReference type="EMBL" id="MFC1853442.1"/>
    </source>
</evidence>